<dbReference type="InterPro" id="IPR015897">
    <property type="entry name" value="CHK_kinase-like"/>
</dbReference>
<reference evidence="2 3" key="1">
    <citation type="submission" date="2024-08" db="EMBL/GenBank/DDBJ databases">
        <authorList>
            <person name="Cucini C."/>
            <person name="Frati F."/>
        </authorList>
    </citation>
    <scope>NUCLEOTIDE SEQUENCE [LARGE SCALE GENOMIC DNA]</scope>
</reference>
<dbReference type="InterPro" id="IPR004119">
    <property type="entry name" value="EcKL"/>
</dbReference>
<evidence type="ECO:0000259" key="1">
    <source>
        <dbReference type="SMART" id="SM00587"/>
    </source>
</evidence>
<organism evidence="2 3">
    <name type="scientific">Orchesella dallaii</name>
    <dbReference type="NCBI Taxonomy" id="48710"/>
    <lineage>
        <taxon>Eukaryota</taxon>
        <taxon>Metazoa</taxon>
        <taxon>Ecdysozoa</taxon>
        <taxon>Arthropoda</taxon>
        <taxon>Hexapoda</taxon>
        <taxon>Collembola</taxon>
        <taxon>Entomobryomorpha</taxon>
        <taxon>Entomobryoidea</taxon>
        <taxon>Orchesellidae</taxon>
        <taxon>Orchesellinae</taxon>
        <taxon>Orchesella</taxon>
    </lineage>
</organism>
<dbReference type="EMBL" id="CAXLJM020000043">
    <property type="protein sequence ID" value="CAL8110273.1"/>
    <property type="molecule type" value="Genomic_DNA"/>
</dbReference>
<accession>A0ABP1QR01</accession>
<dbReference type="InterPro" id="IPR011009">
    <property type="entry name" value="Kinase-like_dom_sf"/>
</dbReference>
<dbReference type="Gene3D" id="3.90.1200.10">
    <property type="match status" value="1"/>
</dbReference>
<keyword evidence="3" id="KW-1185">Reference proteome</keyword>
<dbReference type="Proteomes" id="UP001642540">
    <property type="component" value="Unassembled WGS sequence"/>
</dbReference>
<proteinExistence type="predicted"/>
<evidence type="ECO:0000313" key="3">
    <source>
        <dbReference type="Proteomes" id="UP001642540"/>
    </source>
</evidence>
<evidence type="ECO:0000313" key="2">
    <source>
        <dbReference type="EMBL" id="CAL8110273.1"/>
    </source>
</evidence>
<dbReference type="SMART" id="SM00587">
    <property type="entry name" value="CHK"/>
    <property type="match status" value="1"/>
</dbReference>
<sequence length="461" mass="52831">MGSKGNNPEINVIPPEENGFPLTKEFLELAFDREVSTFRTEVGTNPGDNYLSIMHAVEVIFKGEKESQHYLVKCYPNHPERREFIDQTDVFSKEFFMYEEFLPQLKQLAVERGAENIVDLSVAPVQGGNIVGKPSKFTVKPWSDENFILMTDLRKTFGFTMADRMQGLDLDHARIVLEEMAKVHALSWAYKQKQGLNLLSDKYPQFVDNFYSNDGAMKEFEDLMDQIAANCVKMTEDKLGASHPACKSLKNNVNKEGLKRVEQFVLKSGIDEDEMESFLRIKPEKDKDYNTEPWLLGTHGDCWVNNLLFLYNDQVPKKPVTVTLVDWQINREACPTLDLAYFFFSSVRAPLRIPNLDALLKVYHDAFLRYCDALQVKPLKGFSFETLKRRFRRAEYFGLLMSLPLLTFVLKPPEEAVDMDADATEQLTDIYANIVKDSDQNTALKDEICATVLNLYETGVI</sequence>
<name>A0ABP1QR01_9HEXA</name>
<feature type="domain" description="CHK kinase-like" evidence="1">
    <location>
        <begin position="148"/>
        <end position="373"/>
    </location>
</feature>
<comment type="caution">
    <text evidence="2">The sequence shown here is derived from an EMBL/GenBank/DDBJ whole genome shotgun (WGS) entry which is preliminary data.</text>
</comment>
<gene>
    <name evidence="2" type="ORF">ODALV1_LOCUS14103</name>
</gene>
<protein>
    <recommendedName>
        <fullName evidence="1">CHK kinase-like domain-containing protein</fullName>
    </recommendedName>
</protein>
<dbReference type="PANTHER" id="PTHR11012">
    <property type="entry name" value="PROTEIN KINASE-LIKE DOMAIN-CONTAINING"/>
    <property type="match status" value="1"/>
</dbReference>
<dbReference type="Pfam" id="PF02958">
    <property type="entry name" value="EcKL"/>
    <property type="match status" value="1"/>
</dbReference>
<dbReference type="PANTHER" id="PTHR11012:SF30">
    <property type="entry name" value="PROTEIN KINASE-LIKE DOMAIN-CONTAINING"/>
    <property type="match status" value="1"/>
</dbReference>
<dbReference type="SUPFAM" id="SSF56112">
    <property type="entry name" value="Protein kinase-like (PK-like)"/>
    <property type="match status" value="1"/>
</dbReference>